<evidence type="ECO:0000259" key="8">
    <source>
        <dbReference type="PROSITE" id="PS50016"/>
    </source>
</evidence>
<keyword evidence="1 5" id="KW-0479">Metal-binding</keyword>
<feature type="region of interest" description="Disordered" evidence="7">
    <location>
        <begin position="176"/>
        <end position="224"/>
    </location>
</feature>
<evidence type="ECO:0000256" key="6">
    <source>
        <dbReference type="SAM" id="Coils"/>
    </source>
</evidence>
<dbReference type="InterPro" id="IPR011011">
    <property type="entry name" value="Znf_FYVE_PHD"/>
</dbReference>
<keyword evidence="3 5" id="KW-0862">Zinc</keyword>
<evidence type="ECO:0000256" key="4">
    <source>
        <dbReference type="PROSITE-ProRule" id="PRU00146"/>
    </source>
</evidence>
<comment type="domain">
    <text evidence="5">The PHD-type zinc finger mediates the binding to H3K4me3.</text>
</comment>
<dbReference type="GO" id="GO:0005634">
    <property type="term" value="C:nucleus"/>
    <property type="evidence" value="ECO:0007669"/>
    <property type="project" value="UniProtKB-SubCell"/>
</dbReference>
<comment type="function">
    <text evidence="5">Component of an histone acetyltransferase complex.</text>
</comment>
<dbReference type="InParanoid" id="A0A078A1F7"/>
<feature type="region of interest" description="Disordered" evidence="7">
    <location>
        <begin position="136"/>
        <end position="164"/>
    </location>
</feature>
<dbReference type="Pfam" id="PF00628">
    <property type="entry name" value="PHD"/>
    <property type="match status" value="1"/>
</dbReference>
<organism evidence="9 10">
    <name type="scientific">Stylonychia lemnae</name>
    <name type="common">Ciliate</name>
    <dbReference type="NCBI Taxonomy" id="5949"/>
    <lineage>
        <taxon>Eukaryota</taxon>
        <taxon>Sar</taxon>
        <taxon>Alveolata</taxon>
        <taxon>Ciliophora</taxon>
        <taxon>Intramacronucleata</taxon>
        <taxon>Spirotrichea</taxon>
        <taxon>Stichotrichia</taxon>
        <taxon>Sporadotrichida</taxon>
        <taxon>Oxytrichidae</taxon>
        <taxon>Stylonychinae</taxon>
        <taxon>Stylonychia</taxon>
    </lineage>
</organism>
<dbReference type="PROSITE" id="PS50016">
    <property type="entry name" value="ZF_PHD_2"/>
    <property type="match status" value="1"/>
</dbReference>
<dbReference type="SMART" id="SM01408">
    <property type="entry name" value="ING"/>
    <property type="match status" value="1"/>
</dbReference>
<dbReference type="InterPro" id="IPR001965">
    <property type="entry name" value="Znf_PHD"/>
</dbReference>
<protein>
    <recommendedName>
        <fullName evidence="5">Inhibitor of growth protein</fullName>
    </recommendedName>
</protein>
<keyword evidence="5" id="KW-0539">Nucleus</keyword>
<reference evidence="9 10" key="1">
    <citation type="submission" date="2014-06" db="EMBL/GenBank/DDBJ databases">
        <authorList>
            <person name="Swart Estienne"/>
        </authorList>
    </citation>
    <scope>NUCLEOTIDE SEQUENCE [LARGE SCALE GENOMIC DNA]</scope>
    <source>
        <strain evidence="9 10">130c</strain>
    </source>
</reference>
<comment type="subcellular location">
    <subcellularLocation>
        <location evidence="5">Nucleus</location>
    </subcellularLocation>
</comment>
<evidence type="ECO:0000256" key="5">
    <source>
        <dbReference type="RuleBase" id="RU361213"/>
    </source>
</evidence>
<dbReference type="InterPro" id="IPR013083">
    <property type="entry name" value="Znf_RING/FYVE/PHD"/>
</dbReference>
<dbReference type="PROSITE" id="PS01359">
    <property type="entry name" value="ZF_PHD_1"/>
    <property type="match status" value="1"/>
</dbReference>
<dbReference type="Proteomes" id="UP000039865">
    <property type="component" value="Unassembled WGS sequence"/>
</dbReference>
<name>A0A078A1F7_STYLE</name>
<keyword evidence="2 4" id="KW-0863">Zinc-finger</keyword>
<evidence type="ECO:0000256" key="1">
    <source>
        <dbReference type="ARBA" id="ARBA00022723"/>
    </source>
</evidence>
<dbReference type="GO" id="GO:0008270">
    <property type="term" value="F:zinc ion binding"/>
    <property type="evidence" value="ECO:0007669"/>
    <property type="project" value="UniProtKB-KW"/>
</dbReference>
<keyword evidence="6" id="KW-0175">Coiled coil</keyword>
<evidence type="ECO:0000313" key="9">
    <source>
        <dbReference type="EMBL" id="CDW76086.1"/>
    </source>
</evidence>
<comment type="similarity">
    <text evidence="5">Belongs to the ING family.</text>
</comment>
<comment type="subunit">
    <text evidence="5">Component of an histone acetyltransferase complex. Interacts with H3K4me3 and to a lesser extent with H3K4me2.</text>
</comment>
<dbReference type="Gene3D" id="3.30.40.10">
    <property type="entry name" value="Zinc/RING finger domain, C3HC4 (zinc finger)"/>
    <property type="match status" value="1"/>
</dbReference>
<keyword evidence="10" id="KW-1185">Reference proteome</keyword>
<feature type="coiled-coil region" evidence="6">
    <location>
        <begin position="25"/>
        <end position="65"/>
    </location>
</feature>
<evidence type="ECO:0000256" key="3">
    <source>
        <dbReference type="ARBA" id="ARBA00022833"/>
    </source>
</evidence>
<keyword evidence="5" id="KW-0156">Chromatin regulator</keyword>
<sequence length="306" mass="35138">MSVIQELFENYDHIPVEFKRHLHLLRELDEQVSKLQCERDVVRKELNKKQILEDEEQRNRQLERLYQIHGKIDSIQDEKLEIAAKLFSIQQNFIRKLDQQIEKTEEDKNVQDKCNQDVQMDDIDLTIQAKNLKNKKTILPPGRTSNTPGFGKGNLDPLSQSFGELGQKRNKNDLFKYEPPAINNQGQKSKRDNFGPNSSSKRSNGVLGGNPFIPYSQDEGFQEGLDNQDDDSICSACNTRKQNENWIQCETCNKWFHQNCVGINQFNVPGDDESWHCLACRKSTGSSSGLKRGFSEFGASNLLEDV</sequence>
<gene>
    <name evidence="9" type="primary">Contig1608.g1748</name>
    <name evidence="9" type="ORF">STYLEM_5082</name>
</gene>
<dbReference type="InterPro" id="IPR019786">
    <property type="entry name" value="Zinc_finger_PHD-type_CS"/>
</dbReference>
<dbReference type="AlphaFoldDB" id="A0A078A1F7"/>
<evidence type="ECO:0000256" key="2">
    <source>
        <dbReference type="ARBA" id="ARBA00022771"/>
    </source>
</evidence>
<accession>A0A078A1F7</accession>
<dbReference type="GO" id="GO:0006325">
    <property type="term" value="P:chromatin organization"/>
    <property type="evidence" value="ECO:0007669"/>
    <property type="project" value="UniProtKB-KW"/>
</dbReference>
<dbReference type="InterPro" id="IPR024610">
    <property type="entry name" value="ING_N_histone-binding"/>
</dbReference>
<dbReference type="SMART" id="SM00249">
    <property type="entry name" value="PHD"/>
    <property type="match status" value="1"/>
</dbReference>
<evidence type="ECO:0000313" key="10">
    <source>
        <dbReference type="Proteomes" id="UP000039865"/>
    </source>
</evidence>
<dbReference type="InterPro" id="IPR019787">
    <property type="entry name" value="Znf_PHD-finger"/>
</dbReference>
<dbReference type="Gene3D" id="6.10.140.1740">
    <property type="match status" value="1"/>
</dbReference>
<dbReference type="CDD" id="cd16101">
    <property type="entry name" value="ING"/>
    <property type="match status" value="1"/>
</dbReference>
<feature type="domain" description="PHD-type" evidence="8">
    <location>
        <begin position="231"/>
        <end position="283"/>
    </location>
</feature>
<dbReference type="Pfam" id="PF12998">
    <property type="entry name" value="ING"/>
    <property type="match status" value="1"/>
</dbReference>
<dbReference type="CDD" id="cd15517">
    <property type="entry name" value="PHD_TCF19_like"/>
    <property type="match status" value="1"/>
</dbReference>
<evidence type="ECO:0000256" key="7">
    <source>
        <dbReference type="SAM" id="MobiDB-lite"/>
    </source>
</evidence>
<dbReference type="EMBL" id="CCKQ01004935">
    <property type="protein sequence ID" value="CDW76086.1"/>
    <property type="molecule type" value="Genomic_DNA"/>
</dbReference>
<dbReference type="SUPFAM" id="SSF57903">
    <property type="entry name" value="FYVE/PHD zinc finger"/>
    <property type="match status" value="1"/>
</dbReference>
<dbReference type="OrthoDB" id="413122at2759"/>
<proteinExistence type="inferred from homology"/>